<accession>A0ABS4K8Z7</accession>
<feature type="domain" description="ABC transporter" evidence="8">
    <location>
        <begin position="361"/>
        <end position="593"/>
    </location>
</feature>
<organism evidence="10 11">
    <name type="scientific">Clostridium punense</name>
    <dbReference type="NCBI Taxonomy" id="1054297"/>
    <lineage>
        <taxon>Bacteria</taxon>
        <taxon>Bacillati</taxon>
        <taxon>Bacillota</taxon>
        <taxon>Clostridia</taxon>
        <taxon>Eubacteriales</taxon>
        <taxon>Clostridiaceae</taxon>
        <taxon>Clostridium</taxon>
    </lineage>
</organism>
<dbReference type="Pfam" id="PF00005">
    <property type="entry name" value="ABC_tran"/>
    <property type="match status" value="1"/>
</dbReference>
<dbReference type="RefSeq" id="WP_021284542.1">
    <property type="nucleotide sequence ID" value="NZ_JAGGLL010000034.1"/>
</dbReference>
<evidence type="ECO:0000256" key="3">
    <source>
        <dbReference type="ARBA" id="ARBA00022741"/>
    </source>
</evidence>
<evidence type="ECO:0000313" key="10">
    <source>
        <dbReference type="EMBL" id="MBP2023641.1"/>
    </source>
</evidence>
<dbReference type="InterPro" id="IPR039421">
    <property type="entry name" value="Type_1_exporter"/>
</dbReference>
<keyword evidence="5 7" id="KW-1133">Transmembrane helix</keyword>
<keyword evidence="3" id="KW-0547">Nucleotide-binding</keyword>
<dbReference type="SUPFAM" id="SSF52540">
    <property type="entry name" value="P-loop containing nucleoside triphosphate hydrolases"/>
    <property type="match status" value="1"/>
</dbReference>
<feature type="transmembrane region" description="Helical" evidence="7">
    <location>
        <begin position="21"/>
        <end position="40"/>
    </location>
</feature>
<feature type="transmembrane region" description="Helical" evidence="7">
    <location>
        <begin position="283"/>
        <end position="305"/>
    </location>
</feature>
<feature type="transmembrane region" description="Helical" evidence="7">
    <location>
        <begin position="137"/>
        <end position="158"/>
    </location>
</feature>
<comment type="subcellular location">
    <subcellularLocation>
        <location evidence="1">Cell membrane</location>
        <topology evidence="1">Multi-pass membrane protein</topology>
    </subcellularLocation>
</comment>
<dbReference type="PANTHER" id="PTHR24221">
    <property type="entry name" value="ATP-BINDING CASSETTE SUB-FAMILY B"/>
    <property type="match status" value="1"/>
</dbReference>
<dbReference type="Pfam" id="PF00664">
    <property type="entry name" value="ABC_membrane"/>
    <property type="match status" value="1"/>
</dbReference>
<evidence type="ECO:0000313" key="11">
    <source>
        <dbReference type="Proteomes" id="UP001519308"/>
    </source>
</evidence>
<dbReference type="Proteomes" id="UP001519308">
    <property type="component" value="Unassembled WGS sequence"/>
</dbReference>
<dbReference type="GO" id="GO:0005524">
    <property type="term" value="F:ATP binding"/>
    <property type="evidence" value="ECO:0007669"/>
    <property type="project" value="UniProtKB-KW"/>
</dbReference>
<protein>
    <submittedName>
        <fullName evidence="10">ATP-binding cassette subfamily B protein</fullName>
    </submittedName>
</protein>
<dbReference type="PROSITE" id="PS50929">
    <property type="entry name" value="ABC_TM1F"/>
    <property type="match status" value="1"/>
</dbReference>
<reference evidence="10 11" key="1">
    <citation type="submission" date="2021-03" db="EMBL/GenBank/DDBJ databases">
        <title>Genomic Encyclopedia of Type Strains, Phase IV (KMG-IV): sequencing the most valuable type-strain genomes for metagenomic binning, comparative biology and taxonomic classification.</title>
        <authorList>
            <person name="Goeker M."/>
        </authorList>
    </citation>
    <scope>NUCLEOTIDE SEQUENCE [LARGE SCALE GENOMIC DNA]</scope>
    <source>
        <strain evidence="10 11">DSM 28650</strain>
    </source>
</reference>
<dbReference type="InterPro" id="IPR036640">
    <property type="entry name" value="ABC1_TM_sf"/>
</dbReference>
<evidence type="ECO:0000256" key="1">
    <source>
        <dbReference type="ARBA" id="ARBA00004651"/>
    </source>
</evidence>
<dbReference type="InterPro" id="IPR011527">
    <property type="entry name" value="ABC1_TM_dom"/>
</dbReference>
<dbReference type="SUPFAM" id="SSF90123">
    <property type="entry name" value="ABC transporter transmembrane region"/>
    <property type="match status" value="1"/>
</dbReference>
<sequence length="595" mass="66087">MELKKEKNTLYYIWEMIKYRPWLYLCNCILWTLIHISPLIPGLLAKEFFDNLSGNASVNIGIWGLLVLMIMVTLIRIVFIAIGGRVDIVHRFNMSGLIRRNLLQGILDKPGSRSLACSTGEAVNCFRDDADQAENSISWTLDVIGSAVFALVAIIILLNINAKITLLVFTPLVLVVALAQRAGERIEKYREASREATANVTGAMGEIFSSVQAIKVAGAEKDILSNLNSLNKIRHTLTLKDSILNQLMQSIYENTVSLGTGLILLLAGQSIKAGNFTVGDFALFVYYLAFVADFTQFFGSFIAHYQQTGVAFRRMIELLQEDSGETLVQHNPLYLKEGIKKENTIDDKINIKLNTDKLEILEIKDLTYTYEETGNGIHNVNFLIKEGSFTVITGRIGSGKSTLVKTILGLLPKAGGKIIWNGKSIKDPAEFFVPPISAYTSQVPNLFSDTLKQNILLGLSETQSEFESAIHSAVLERDIEVLPKGIETVIGSKGVKLSGGQIQRTAAARMFARKAELYVFDDISSALDVDTEVTMWNRLFNSNKPTCVVVSNRKFVLQQADNIIVMKEGKIEAQGTLEELLDSSEEMKQIWNIIQ</sequence>
<dbReference type="Gene3D" id="1.20.1560.10">
    <property type="entry name" value="ABC transporter type 1, transmembrane domain"/>
    <property type="match status" value="1"/>
</dbReference>
<dbReference type="Gene3D" id="3.40.50.300">
    <property type="entry name" value="P-loop containing nucleotide triphosphate hydrolases"/>
    <property type="match status" value="1"/>
</dbReference>
<dbReference type="CDD" id="cd07346">
    <property type="entry name" value="ABC_6TM_exporters"/>
    <property type="match status" value="1"/>
</dbReference>
<evidence type="ECO:0000256" key="5">
    <source>
        <dbReference type="ARBA" id="ARBA00022989"/>
    </source>
</evidence>
<dbReference type="EMBL" id="JAGGLL010000034">
    <property type="protein sequence ID" value="MBP2023641.1"/>
    <property type="molecule type" value="Genomic_DNA"/>
</dbReference>
<proteinExistence type="predicted"/>
<dbReference type="SMART" id="SM00382">
    <property type="entry name" value="AAA"/>
    <property type="match status" value="1"/>
</dbReference>
<dbReference type="InterPro" id="IPR027417">
    <property type="entry name" value="P-loop_NTPase"/>
</dbReference>
<evidence type="ECO:0000259" key="8">
    <source>
        <dbReference type="PROSITE" id="PS50893"/>
    </source>
</evidence>
<feature type="transmembrane region" description="Helical" evidence="7">
    <location>
        <begin position="164"/>
        <end position="183"/>
    </location>
</feature>
<feature type="domain" description="ABC transmembrane type-1" evidence="9">
    <location>
        <begin position="36"/>
        <end position="307"/>
    </location>
</feature>
<evidence type="ECO:0000256" key="4">
    <source>
        <dbReference type="ARBA" id="ARBA00022840"/>
    </source>
</evidence>
<dbReference type="InterPro" id="IPR003593">
    <property type="entry name" value="AAA+_ATPase"/>
</dbReference>
<dbReference type="PANTHER" id="PTHR24221:SF423">
    <property type="entry name" value="ABC TRANSPORTER"/>
    <property type="match status" value="1"/>
</dbReference>
<dbReference type="InterPro" id="IPR003439">
    <property type="entry name" value="ABC_transporter-like_ATP-bd"/>
</dbReference>
<keyword evidence="4 10" id="KW-0067">ATP-binding</keyword>
<keyword evidence="6 7" id="KW-0472">Membrane</keyword>
<gene>
    <name evidence="10" type="ORF">J2Z44_003480</name>
</gene>
<keyword evidence="2 7" id="KW-0812">Transmembrane</keyword>
<dbReference type="PROSITE" id="PS50893">
    <property type="entry name" value="ABC_TRANSPORTER_2"/>
    <property type="match status" value="1"/>
</dbReference>
<evidence type="ECO:0000256" key="2">
    <source>
        <dbReference type="ARBA" id="ARBA00022692"/>
    </source>
</evidence>
<comment type="caution">
    <text evidence="10">The sequence shown here is derived from an EMBL/GenBank/DDBJ whole genome shotgun (WGS) entry which is preliminary data.</text>
</comment>
<evidence type="ECO:0000259" key="9">
    <source>
        <dbReference type="PROSITE" id="PS50929"/>
    </source>
</evidence>
<name>A0ABS4K8Z7_9CLOT</name>
<evidence type="ECO:0000256" key="7">
    <source>
        <dbReference type="SAM" id="Phobius"/>
    </source>
</evidence>
<feature type="transmembrane region" description="Helical" evidence="7">
    <location>
        <begin position="60"/>
        <end position="82"/>
    </location>
</feature>
<keyword evidence="11" id="KW-1185">Reference proteome</keyword>
<evidence type="ECO:0000256" key="6">
    <source>
        <dbReference type="ARBA" id="ARBA00023136"/>
    </source>
</evidence>